<name>A0A5B1M018_9ACTN</name>
<feature type="region of interest" description="Disordered" evidence="1">
    <location>
        <begin position="1"/>
        <end position="33"/>
    </location>
</feature>
<evidence type="ECO:0000313" key="5">
    <source>
        <dbReference type="Proteomes" id="UP000324351"/>
    </source>
</evidence>
<keyword evidence="2" id="KW-0812">Transmembrane</keyword>
<keyword evidence="2" id="KW-1133">Transmembrane helix</keyword>
<sequence length="199" mass="20807">MDGRSPDRLGGPGRTVGSSGKGSRRDGTTLVSGLGEVEGVQGREVVTVKPRVLRWRSDGRRDADRDDRGAAAIEFALIVPILLLLVFAMISFGMMLSFRQTLSQAAAEGARAAAVERDPAARSTEALDAVNDAMAAVDKECGSGGLVCNVGAATTCGSGQCITVTVTYAYRENPTVATAPFADQLLPEQLEYAATVRVS</sequence>
<evidence type="ECO:0000313" key="4">
    <source>
        <dbReference type="EMBL" id="KAA1426273.1"/>
    </source>
</evidence>
<reference evidence="4 5" key="1">
    <citation type="submission" date="2019-09" db="EMBL/GenBank/DDBJ databases">
        <title>Nocardioides panacisoli sp. nov., isolated from the soil of a ginseng field.</title>
        <authorList>
            <person name="Cho C."/>
        </authorList>
    </citation>
    <scope>NUCLEOTIDE SEQUENCE [LARGE SCALE GENOMIC DNA]</scope>
    <source>
        <strain evidence="4 5">BN140041</strain>
    </source>
</reference>
<reference evidence="4 5" key="2">
    <citation type="submission" date="2019-09" db="EMBL/GenBank/DDBJ databases">
        <authorList>
            <person name="Jin C."/>
        </authorList>
    </citation>
    <scope>NUCLEOTIDE SEQUENCE [LARGE SCALE GENOMIC DNA]</scope>
    <source>
        <strain evidence="4 5">BN140041</strain>
    </source>
</reference>
<dbReference type="InterPro" id="IPR012495">
    <property type="entry name" value="TadE-like_dom"/>
</dbReference>
<dbReference type="Pfam" id="PF07811">
    <property type="entry name" value="TadE"/>
    <property type="match status" value="1"/>
</dbReference>
<proteinExistence type="predicted"/>
<dbReference type="Proteomes" id="UP000324351">
    <property type="component" value="Unassembled WGS sequence"/>
</dbReference>
<dbReference type="EMBL" id="VUJW01000009">
    <property type="protein sequence ID" value="KAA1426273.1"/>
    <property type="molecule type" value="Genomic_DNA"/>
</dbReference>
<evidence type="ECO:0000256" key="2">
    <source>
        <dbReference type="SAM" id="Phobius"/>
    </source>
</evidence>
<dbReference type="AlphaFoldDB" id="A0A5B1M018"/>
<feature type="domain" description="TadE-like" evidence="3">
    <location>
        <begin position="69"/>
        <end position="111"/>
    </location>
</feature>
<protein>
    <recommendedName>
        <fullName evidence="3">TadE-like domain-containing protein</fullName>
    </recommendedName>
</protein>
<evidence type="ECO:0000256" key="1">
    <source>
        <dbReference type="SAM" id="MobiDB-lite"/>
    </source>
</evidence>
<organism evidence="4 5">
    <name type="scientific">Nocardioides antri</name>
    <dbReference type="NCBI Taxonomy" id="2607659"/>
    <lineage>
        <taxon>Bacteria</taxon>
        <taxon>Bacillati</taxon>
        <taxon>Actinomycetota</taxon>
        <taxon>Actinomycetes</taxon>
        <taxon>Propionibacteriales</taxon>
        <taxon>Nocardioidaceae</taxon>
        <taxon>Nocardioides</taxon>
    </lineage>
</organism>
<keyword evidence="5" id="KW-1185">Reference proteome</keyword>
<accession>A0A5B1M018</accession>
<evidence type="ECO:0000259" key="3">
    <source>
        <dbReference type="Pfam" id="PF07811"/>
    </source>
</evidence>
<gene>
    <name evidence="4" type="ORF">F0U47_15335</name>
</gene>
<comment type="caution">
    <text evidence="4">The sequence shown here is derived from an EMBL/GenBank/DDBJ whole genome shotgun (WGS) entry which is preliminary data.</text>
</comment>
<feature type="transmembrane region" description="Helical" evidence="2">
    <location>
        <begin position="75"/>
        <end position="98"/>
    </location>
</feature>
<keyword evidence="2" id="KW-0472">Membrane</keyword>